<accession>A0AB74A6M5</accession>
<dbReference type="Proteomes" id="UP000267978">
    <property type="component" value="Unassembled WGS sequence"/>
</dbReference>
<evidence type="ECO:0000313" key="3">
    <source>
        <dbReference type="Proteomes" id="UP000267978"/>
    </source>
</evidence>
<feature type="compositionally biased region" description="Basic and acidic residues" evidence="1">
    <location>
        <begin position="46"/>
        <end position="55"/>
    </location>
</feature>
<evidence type="ECO:0000313" key="2">
    <source>
        <dbReference type="EMBL" id="RML26161.1"/>
    </source>
</evidence>
<evidence type="ECO:0000256" key="1">
    <source>
        <dbReference type="SAM" id="MobiDB-lite"/>
    </source>
</evidence>
<reference evidence="2 3" key="1">
    <citation type="submission" date="2018-08" db="EMBL/GenBank/DDBJ databases">
        <title>Recombination of ecologically and evolutionarily significant loci maintains genetic cohesion in the Pseudomonas syringae species complex.</title>
        <authorList>
            <person name="Dillon M."/>
            <person name="Thakur S."/>
            <person name="Almeida R.N.D."/>
            <person name="Weir B.S."/>
            <person name="Guttman D.S."/>
        </authorList>
    </citation>
    <scope>NUCLEOTIDE SEQUENCE [LARGE SCALE GENOMIC DNA]</scope>
    <source>
        <strain evidence="2 3">ICMP 3946</strain>
    </source>
</reference>
<comment type="caution">
    <text evidence="2">The sequence shown here is derived from an EMBL/GenBank/DDBJ whole genome shotgun (WGS) entry which is preliminary data.</text>
</comment>
<organism evidence="2 3">
    <name type="scientific">Pseudomonas syringae pv. lapsa</name>
    <dbReference type="NCBI Taxonomy" id="199201"/>
    <lineage>
        <taxon>Bacteria</taxon>
        <taxon>Pseudomonadati</taxon>
        <taxon>Pseudomonadota</taxon>
        <taxon>Gammaproteobacteria</taxon>
        <taxon>Pseudomonadales</taxon>
        <taxon>Pseudomonadaceae</taxon>
        <taxon>Pseudomonas</taxon>
        <taxon>Pseudomonas syringae</taxon>
    </lineage>
</organism>
<protein>
    <submittedName>
        <fullName evidence="2">Uncharacterized protein</fullName>
    </submittedName>
</protein>
<dbReference type="EMBL" id="RBNO01000056">
    <property type="protein sequence ID" value="RML26161.1"/>
    <property type="molecule type" value="Genomic_DNA"/>
</dbReference>
<sequence length="55" mass="5900">MVGAAVLHQHSKSPAKHGELLELMNSFLTRPAERQAVLGPDGQGSEEFKRLVSGS</sequence>
<name>A0AB74A6M5_PSESX</name>
<gene>
    <name evidence="2" type="ORF">ALQ98_200006</name>
</gene>
<dbReference type="AlphaFoldDB" id="A0AB74A6M5"/>
<feature type="region of interest" description="Disordered" evidence="1">
    <location>
        <begin position="36"/>
        <end position="55"/>
    </location>
</feature>
<proteinExistence type="predicted"/>